<keyword evidence="4 8" id="KW-0812">Transmembrane</keyword>
<sequence>MTVDSGREPSTADDLGSTAPHRPHRVGAVGAAHRRHVQRIAIADFVILVTAVVASEYLWLGPDADTIEPQFGIGYTKFGVLLAFVWWFGLRLGATRSRNVLGSSDEYQRIVRVTVTTFGVLAIIALLLELNLSRGYLAVAFPLGLVGLLFSRRTWRKARERQFSRGQNVKRVLVVGLPESANEIAGWFSRHAHAGLDVTGVWRPGGHAGLEGIRIGERFIPAISGAESLQSALKLAAADMVVVSSTDELGHHGLRDLTWDLEAAGIDLMLSPNLVAVAGSRISMRTVAGMPFVHVKKPQYAEAGNWPKLVFDRIGAAVILLLASPVFLVTALGVKLTSPGPIFYRQERVGRNGDPFPMIKFRSMRENADAELRELLEAQGTADAPLFKVEDDPRITKIGQIIRRYSIDELPQLINVLRGEMSLVGPRPQREGEVALYRHSDWRRLRVRPGMTGLWQVSGRSNLTWEEAIQLDMHYVENWSLMGDLQILARTLKAVLAKDGAV</sequence>
<evidence type="ECO:0000256" key="5">
    <source>
        <dbReference type="ARBA" id="ARBA00022989"/>
    </source>
</evidence>
<proteinExistence type="inferred from homology"/>
<dbReference type="GO" id="GO:0016020">
    <property type="term" value="C:membrane"/>
    <property type="evidence" value="ECO:0007669"/>
    <property type="project" value="UniProtKB-SubCell"/>
</dbReference>
<dbReference type="Proteomes" id="UP000620591">
    <property type="component" value="Unassembled WGS sequence"/>
</dbReference>
<evidence type="ECO:0000256" key="2">
    <source>
        <dbReference type="ARBA" id="ARBA00006464"/>
    </source>
</evidence>
<dbReference type="AlphaFoldDB" id="A0A8I0EX07"/>
<feature type="transmembrane region" description="Helical" evidence="8">
    <location>
        <begin position="314"/>
        <end position="334"/>
    </location>
</feature>
<keyword evidence="6 8" id="KW-0472">Membrane</keyword>
<dbReference type="InterPro" id="IPR017475">
    <property type="entry name" value="EPS_sugar_tfrase"/>
</dbReference>
<dbReference type="EMBL" id="JACTVM010000003">
    <property type="protein sequence ID" value="MBC9226832.1"/>
    <property type="molecule type" value="Genomic_DNA"/>
</dbReference>
<evidence type="ECO:0000259" key="9">
    <source>
        <dbReference type="Pfam" id="PF02397"/>
    </source>
</evidence>
<feature type="transmembrane region" description="Helical" evidence="8">
    <location>
        <begin position="72"/>
        <end position="90"/>
    </location>
</feature>
<keyword evidence="3 10" id="KW-0808">Transferase</keyword>
<dbReference type="PANTHER" id="PTHR30576">
    <property type="entry name" value="COLANIC BIOSYNTHESIS UDP-GLUCOSE LIPID CARRIER TRANSFERASE"/>
    <property type="match status" value="1"/>
</dbReference>
<comment type="caution">
    <text evidence="10">The sequence shown here is derived from an EMBL/GenBank/DDBJ whole genome shotgun (WGS) entry which is preliminary data.</text>
</comment>
<dbReference type="PANTHER" id="PTHR30576:SF10">
    <property type="entry name" value="SLL5057 PROTEIN"/>
    <property type="match status" value="1"/>
</dbReference>
<gene>
    <name evidence="10" type="ORF">IBG24_10930</name>
</gene>
<name>A0A8I0EX07_9ACTN</name>
<feature type="transmembrane region" description="Helical" evidence="8">
    <location>
        <begin position="110"/>
        <end position="128"/>
    </location>
</feature>
<accession>A0A8I0EX07</accession>
<protein>
    <submittedName>
        <fullName evidence="10">Sugar transferase</fullName>
    </submittedName>
</protein>
<feature type="domain" description="Bacterial sugar transferase" evidence="9">
    <location>
        <begin position="308"/>
        <end position="496"/>
    </location>
</feature>
<reference evidence="10" key="1">
    <citation type="submission" date="2020-09" db="EMBL/GenBank/DDBJ databases">
        <title>Novel species in genus Aeromicrobium.</title>
        <authorList>
            <person name="Zhang G."/>
        </authorList>
    </citation>
    <scope>NUCLEOTIDE SEQUENCE</scope>
    <source>
        <strain evidence="10">Zg-636</strain>
    </source>
</reference>
<dbReference type="Pfam" id="PF02397">
    <property type="entry name" value="Bac_transf"/>
    <property type="match status" value="1"/>
</dbReference>
<evidence type="ECO:0000313" key="11">
    <source>
        <dbReference type="Proteomes" id="UP000620591"/>
    </source>
</evidence>
<evidence type="ECO:0000256" key="7">
    <source>
        <dbReference type="SAM" id="MobiDB-lite"/>
    </source>
</evidence>
<feature type="transmembrane region" description="Helical" evidence="8">
    <location>
        <begin position="134"/>
        <end position="151"/>
    </location>
</feature>
<dbReference type="GO" id="GO:0016780">
    <property type="term" value="F:phosphotransferase activity, for other substituted phosphate groups"/>
    <property type="evidence" value="ECO:0007669"/>
    <property type="project" value="TreeGrafter"/>
</dbReference>
<evidence type="ECO:0000313" key="10">
    <source>
        <dbReference type="EMBL" id="MBC9226832.1"/>
    </source>
</evidence>
<feature type="transmembrane region" description="Helical" evidence="8">
    <location>
        <begin position="40"/>
        <end position="60"/>
    </location>
</feature>
<evidence type="ECO:0000256" key="6">
    <source>
        <dbReference type="ARBA" id="ARBA00023136"/>
    </source>
</evidence>
<keyword evidence="5 8" id="KW-1133">Transmembrane helix</keyword>
<dbReference type="NCBIfam" id="TIGR03025">
    <property type="entry name" value="EPS_sugtrans"/>
    <property type="match status" value="1"/>
</dbReference>
<feature type="region of interest" description="Disordered" evidence="7">
    <location>
        <begin position="1"/>
        <end position="24"/>
    </location>
</feature>
<comment type="similarity">
    <text evidence="2">Belongs to the bacterial sugar transferase family.</text>
</comment>
<organism evidence="10 11">
    <name type="scientific">Aeromicrobium senzhongii</name>
    <dbReference type="NCBI Taxonomy" id="2663859"/>
    <lineage>
        <taxon>Bacteria</taxon>
        <taxon>Bacillati</taxon>
        <taxon>Actinomycetota</taxon>
        <taxon>Actinomycetes</taxon>
        <taxon>Propionibacteriales</taxon>
        <taxon>Nocardioidaceae</taxon>
        <taxon>Aeromicrobium</taxon>
    </lineage>
</organism>
<evidence type="ECO:0000256" key="1">
    <source>
        <dbReference type="ARBA" id="ARBA00004141"/>
    </source>
</evidence>
<evidence type="ECO:0000256" key="3">
    <source>
        <dbReference type="ARBA" id="ARBA00022679"/>
    </source>
</evidence>
<dbReference type="InterPro" id="IPR003362">
    <property type="entry name" value="Bact_transf"/>
</dbReference>
<evidence type="ECO:0000256" key="4">
    <source>
        <dbReference type="ARBA" id="ARBA00022692"/>
    </source>
</evidence>
<comment type="subcellular location">
    <subcellularLocation>
        <location evidence="1">Membrane</location>
        <topology evidence="1">Multi-pass membrane protein</topology>
    </subcellularLocation>
</comment>
<evidence type="ECO:0000256" key="8">
    <source>
        <dbReference type="SAM" id="Phobius"/>
    </source>
</evidence>
<dbReference type="RefSeq" id="WP_187769593.1">
    <property type="nucleotide sequence ID" value="NZ_JACTVM010000003.1"/>
</dbReference>